<dbReference type="OrthoDB" id="9788446at2"/>
<accession>A0A369AYL5</accession>
<dbReference type="PANTHER" id="PTHR43280:SF34">
    <property type="entry name" value="ARAC-FAMILY TRANSCRIPTIONAL REGULATOR"/>
    <property type="match status" value="1"/>
</dbReference>
<keyword evidence="2" id="KW-0238">DNA-binding</keyword>
<evidence type="ECO:0000313" key="5">
    <source>
        <dbReference type="EMBL" id="RSU02837.1"/>
    </source>
</evidence>
<dbReference type="Pfam" id="PF02311">
    <property type="entry name" value="AraC_binding"/>
    <property type="match status" value="1"/>
</dbReference>
<evidence type="ECO:0000256" key="2">
    <source>
        <dbReference type="ARBA" id="ARBA00023125"/>
    </source>
</evidence>
<evidence type="ECO:0000313" key="6">
    <source>
        <dbReference type="Proteomes" id="UP000288197"/>
    </source>
</evidence>
<keyword evidence="1" id="KW-0805">Transcription regulation</keyword>
<proteinExistence type="predicted"/>
<dbReference type="InterPro" id="IPR009057">
    <property type="entry name" value="Homeodomain-like_sf"/>
</dbReference>
<reference evidence="5 6" key="1">
    <citation type="submission" date="2017-05" db="EMBL/GenBank/DDBJ databases">
        <title>Vagococcus spp. assemblies.</title>
        <authorList>
            <person name="Gulvik C.A."/>
        </authorList>
    </citation>
    <scope>NUCLEOTIDE SEQUENCE [LARGE SCALE GENOMIC DNA]</scope>
    <source>
        <strain evidence="5 6">NCFB 2497</strain>
    </source>
</reference>
<dbReference type="InterPro" id="IPR003313">
    <property type="entry name" value="AraC-bd"/>
</dbReference>
<dbReference type="GO" id="GO:0043565">
    <property type="term" value="F:sequence-specific DNA binding"/>
    <property type="evidence" value="ECO:0007669"/>
    <property type="project" value="InterPro"/>
</dbReference>
<dbReference type="PROSITE" id="PS00041">
    <property type="entry name" value="HTH_ARAC_FAMILY_1"/>
    <property type="match status" value="2"/>
</dbReference>
<dbReference type="PRINTS" id="PR00032">
    <property type="entry name" value="HTHARAC"/>
</dbReference>
<dbReference type="InterPro" id="IPR018060">
    <property type="entry name" value="HTH_AraC"/>
</dbReference>
<dbReference type="PROSITE" id="PS01124">
    <property type="entry name" value="HTH_ARAC_FAMILY_2"/>
    <property type="match status" value="2"/>
</dbReference>
<dbReference type="PANTHER" id="PTHR43280">
    <property type="entry name" value="ARAC-FAMILY TRANSCRIPTIONAL REGULATOR"/>
    <property type="match status" value="1"/>
</dbReference>
<dbReference type="SUPFAM" id="SSF51215">
    <property type="entry name" value="Regulatory protein AraC"/>
    <property type="match status" value="1"/>
</dbReference>
<dbReference type="GeneID" id="63146220"/>
<evidence type="ECO:0000256" key="3">
    <source>
        <dbReference type="ARBA" id="ARBA00023163"/>
    </source>
</evidence>
<dbReference type="InterPro" id="IPR020449">
    <property type="entry name" value="Tscrpt_reg_AraC-type_HTH"/>
</dbReference>
<dbReference type="EMBL" id="NGJX01000004">
    <property type="protein sequence ID" value="RSU02837.1"/>
    <property type="molecule type" value="Genomic_DNA"/>
</dbReference>
<evidence type="ECO:0000259" key="4">
    <source>
        <dbReference type="PROSITE" id="PS01124"/>
    </source>
</evidence>
<dbReference type="SMART" id="SM00342">
    <property type="entry name" value="HTH_ARAC"/>
    <property type="match status" value="2"/>
</dbReference>
<dbReference type="Gene3D" id="1.10.10.60">
    <property type="entry name" value="Homeodomain-like"/>
    <property type="match status" value="3"/>
</dbReference>
<dbReference type="Gene3D" id="2.60.120.10">
    <property type="entry name" value="Jelly Rolls"/>
    <property type="match status" value="1"/>
</dbReference>
<dbReference type="Pfam" id="PF12833">
    <property type="entry name" value="HTH_18"/>
    <property type="match status" value="2"/>
</dbReference>
<sequence>MSNKNKELFPYVSGDYYSEKFANNELRITKEILTQSEVPIHRDEIEFIYIYKGSGTLMINGNLFDVSKGSLALLMPYHIHSFILEPTETLSFYRIRFSIGFLLLSSMNRKQYLESMLDIHGPVTILNVPKLKQELVLNLCKEVVEEHSIVNQETGTLDVSLISYLIYLVQTVEEENILETKKNKSWEILEYLQVHHQEQITREKIAKQFSCTDEELNYHLRTLTGVGFSENLNRVRVRNAVALLQFDELSIRQISEICGYKTEANFYKNFKQLRGVTPQTVRELSEETIPFEFKLDAWEIYIYIQENYQQNLSLSVIADMTNTTEKQINRLLKKSFNKTFLKLLTETRLRIAKNILFVLDKGVEETAISVGFPSSKAFSQAFKEYYGETPKQFSMRQHK</sequence>
<protein>
    <recommendedName>
        <fullName evidence="4">HTH araC/xylS-type domain-containing protein</fullName>
    </recommendedName>
</protein>
<dbReference type="InterPro" id="IPR037923">
    <property type="entry name" value="HTH-like"/>
</dbReference>
<evidence type="ECO:0000256" key="1">
    <source>
        <dbReference type="ARBA" id="ARBA00023015"/>
    </source>
</evidence>
<dbReference type="GO" id="GO:0003700">
    <property type="term" value="F:DNA-binding transcription factor activity"/>
    <property type="evidence" value="ECO:0007669"/>
    <property type="project" value="InterPro"/>
</dbReference>
<gene>
    <name evidence="5" type="ORF">CBF32_06105</name>
</gene>
<feature type="domain" description="HTH araC/xylS-type" evidence="4">
    <location>
        <begin position="186"/>
        <end position="284"/>
    </location>
</feature>
<name>A0A369AYL5_9ENTE</name>
<dbReference type="Proteomes" id="UP000288197">
    <property type="component" value="Unassembled WGS sequence"/>
</dbReference>
<dbReference type="AlphaFoldDB" id="A0A369AYL5"/>
<dbReference type="InterPro" id="IPR014710">
    <property type="entry name" value="RmlC-like_jellyroll"/>
</dbReference>
<dbReference type="RefSeq" id="WP_114289479.1">
    <property type="nucleotide sequence ID" value="NZ_CP122523.1"/>
</dbReference>
<dbReference type="InterPro" id="IPR018062">
    <property type="entry name" value="HTH_AraC-typ_CS"/>
</dbReference>
<organism evidence="5 6">
    <name type="scientific">Vagococcus fluvialis</name>
    <dbReference type="NCBI Taxonomy" id="2738"/>
    <lineage>
        <taxon>Bacteria</taxon>
        <taxon>Bacillati</taxon>
        <taxon>Bacillota</taxon>
        <taxon>Bacilli</taxon>
        <taxon>Lactobacillales</taxon>
        <taxon>Enterococcaceae</taxon>
        <taxon>Vagococcus</taxon>
    </lineage>
</organism>
<dbReference type="CDD" id="cd02208">
    <property type="entry name" value="cupin_RmlC-like"/>
    <property type="match status" value="1"/>
</dbReference>
<keyword evidence="3" id="KW-0804">Transcription</keyword>
<dbReference type="SUPFAM" id="SSF46689">
    <property type="entry name" value="Homeodomain-like"/>
    <property type="match status" value="2"/>
</dbReference>
<feature type="domain" description="HTH araC/xylS-type" evidence="4">
    <location>
        <begin position="298"/>
        <end position="396"/>
    </location>
</feature>
<keyword evidence="6" id="KW-1185">Reference proteome</keyword>
<comment type="caution">
    <text evidence="5">The sequence shown here is derived from an EMBL/GenBank/DDBJ whole genome shotgun (WGS) entry which is preliminary data.</text>
</comment>